<keyword evidence="8 12" id="KW-0460">Magnesium</keyword>
<evidence type="ECO:0000256" key="10">
    <source>
        <dbReference type="ARBA" id="ARBA00054914"/>
    </source>
</evidence>
<evidence type="ECO:0000256" key="6">
    <source>
        <dbReference type="ARBA" id="ARBA00022777"/>
    </source>
</evidence>
<comment type="cofactor">
    <cofactor evidence="12">
        <name>Mg(2+)</name>
        <dbReference type="ChEBI" id="CHEBI:18420"/>
    </cofactor>
    <text evidence="12">Binds 1 Mg(2+) ion per subunit.</text>
</comment>
<keyword evidence="4 12" id="KW-0545">Nucleotide biosynthesis</keyword>
<proteinExistence type="inferred from homology"/>
<comment type="pathway">
    <text evidence="1 12">Metabolic intermediate biosynthesis; 5-phospho-alpha-D-ribose 1-diphosphate biosynthesis; 5-phospho-alpha-D-ribose 1-diphosphate from D-ribose 5-phosphate (route I): step 1/1.</text>
</comment>
<comment type="subunit">
    <text evidence="12">Homohexamer.</text>
</comment>
<feature type="domain" description="Ribose-phosphate pyrophosphokinase N-terminal" evidence="13">
    <location>
        <begin position="10"/>
        <end position="126"/>
    </location>
</feature>
<dbReference type="FunFam" id="3.40.50.2020:FF:000001">
    <property type="entry name" value="Ribose-phosphate pyrophosphokinase"/>
    <property type="match status" value="1"/>
</dbReference>
<comment type="caution">
    <text evidence="12">Part of a set of proteins in which some residues (ACT_SITE, NP_BIND, REGION and BINDING) are not conserved.</text>
</comment>
<comment type="caution">
    <text evidence="14">The sequence shown here is derived from an EMBL/GenBank/DDBJ whole genome shotgun (WGS) entry which is preliminary data.</text>
</comment>
<dbReference type="NCBIfam" id="TIGR01251">
    <property type="entry name" value="ribP_PPkin"/>
    <property type="match status" value="1"/>
</dbReference>
<dbReference type="PANTHER" id="PTHR10210:SF41">
    <property type="entry name" value="RIBOSE-PHOSPHATE PYROPHOSPHOKINASE 1, CHLOROPLASTIC"/>
    <property type="match status" value="1"/>
</dbReference>
<keyword evidence="6 12" id="KW-0418">Kinase</keyword>
<dbReference type="InterPro" id="IPR037515">
    <property type="entry name" value="Rib-P_diPkinase_bac"/>
</dbReference>
<dbReference type="EC" id="2.7.6.1" evidence="12"/>
<comment type="catalytic activity">
    <reaction evidence="9 12">
        <text>D-ribose 5-phosphate + ATP = 5-phospho-alpha-D-ribose 1-diphosphate + AMP + H(+)</text>
        <dbReference type="Rhea" id="RHEA:15609"/>
        <dbReference type="ChEBI" id="CHEBI:15378"/>
        <dbReference type="ChEBI" id="CHEBI:30616"/>
        <dbReference type="ChEBI" id="CHEBI:58017"/>
        <dbReference type="ChEBI" id="CHEBI:78346"/>
        <dbReference type="ChEBI" id="CHEBI:456215"/>
        <dbReference type="EC" id="2.7.6.1"/>
    </reaction>
</comment>
<reference evidence="14 15" key="1">
    <citation type="submission" date="2017-05" db="EMBL/GenBank/DDBJ databases">
        <title>Vagococcus spp. assemblies.</title>
        <authorList>
            <person name="Gulvik C.A."/>
        </authorList>
    </citation>
    <scope>NUCLEOTIDE SEQUENCE [LARGE SCALE GENOMIC DNA]</scope>
    <source>
        <strain evidence="14 15">CCUG 41755</strain>
    </source>
</reference>
<organism evidence="14 15">
    <name type="scientific">Vagococcus fessus</name>
    <dbReference type="NCBI Taxonomy" id="120370"/>
    <lineage>
        <taxon>Bacteria</taxon>
        <taxon>Bacillati</taxon>
        <taxon>Bacillota</taxon>
        <taxon>Bacilli</taxon>
        <taxon>Lactobacillales</taxon>
        <taxon>Enterococcaceae</taxon>
        <taxon>Vagococcus</taxon>
    </lineage>
</organism>
<name>A0A430AD96_9ENTE</name>
<comment type="caution">
    <text evidence="12">Lacks conserved residue(s) required for the propagation of feature annotation.</text>
</comment>
<dbReference type="NCBIfam" id="NF002320">
    <property type="entry name" value="PRK01259.1"/>
    <property type="match status" value="1"/>
</dbReference>
<evidence type="ECO:0000256" key="9">
    <source>
        <dbReference type="ARBA" id="ARBA00049535"/>
    </source>
</evidence>
<evidence type="ECO:0000259" key="13">
    <source>
        <dbReference type="Pfam" id="PF13793"/>
    </source>
</evidence>
<evidence type="ECO:0000256" key="8">
    <source>
        <dbReference type="ARBA" id="ARBA00022842"/>
    </source>
</evidence>
<dbReference type="Proteomes" id="UP000287101">
    <property type="component" value="Unassembled WGS sequence"/>
</dbReference>
<gene>
    <name evidence="12" type="primary">prs</name>
    <name evidence="14" type="ORF">CBF31_03905</name>
</gene>
<keyword evidence="15" id="KW-1185">Reference proteome</keyword>
<dbReference type="AlphaFoldDB" id="A0A430AD96"/>
<dbReference type="Pfam" id="PF13793">
    <property type="entry name" value="Pribosyltran_N"/>
    <property type="match status" value="1"/>
</dbReference>
<dbReference type="GO" id="GO:0004749">
    <property type="term" value="F:ribose phosphate diphosphokinase activity"/>
    <property type="evidence" value="ECO:0007669"/>
    <property type="project" value="UniProtKB-UniRule"/>
</dbReference>
<feature type="binding site" evidence="12">
    <location>
        <position position="136"/>
    </location>
    <ligand>
        <name>Mg(2+)</name>
        <dbReference type="ChEBI" id="CHEBI:18420"/>
    </ligand>
</feature>
<dbReference type="GO" id="GO:0002189">
    <property type="term" value="C:ribose phosphate diphosphokinase complex"/>
    <property type="evidence" value="ECO:0007669"/>
    <property type="project" value="TreeGrafter"/>
</dbReference>
<dbReference type="GO" id="GO:0005737">
    <property type="term" value="C:cytoplasm"/>
    <property type="evidence" value="ECO:0007669"/>
    <property type="project" value="UniProtKB-SubCell"/>
</dbReference>
<keyword evidence="5 12" id="KW-0547">Nucleotide-binding</keyword>
<evidence type="ECO:0000256" key="4">
    <source>
        <dbReference type="ARBA" id="ARBA00022727"/>
    </source>
</evidence>
<dbReference type="PANTHER" id="PTHR10210">
    <property type="entry name" value="RIBOSE-PHOSPHATE DIPHOSPHOKINASE FAMILY MEMBER"/>
    <property type="match status" value="1"/>
</dbReference>
<protein>
    <recommendedName>
        <fullName evidence="12">Putative ribose-phosphate pyrophosphokinase</fullName>
        <shortName evidence="12">RPPK</shortName>
        <ecNumber evidence="12">2.7.6.1</ecNumber>
    </recommendedName>
    <alternativeName>
        <fullName evidence="12">5-phospho-D-ribosyl alpha-1-diphosphate synthase</fullName>
    </alternativeName>
    <alternativeName>
        <fullName evidence="12">Phosphoribosyl diphosphate synthase</fullName>
    </alternativeName>
    <alternativeName>
        <fullName evidence="12">Phosphoribosyl pyrophosphate synthase</fullName>
        <shortName evidence="12">P-Rib-PP synthase</shortName>
        <shortName evidence="12">PRPP synthase</shortName>
        <shortName evidence="12">PRPPase</shortName>
    </alternativeName>
</protein>
<dbReference type="GO" id="GO:0006015">
    <property type="term" value="P:5-phosphoribose 1-diphosphate biosynthetic process"/>
    <property type="evidence" value="ECO:0007669"/>
    <property type="project" value="UniProtKB-UniRule"/>
</dbReference>
<dbReference type="CDD" id="cd06223">
    <property type="entry name" value="PRTases_typeI"/>
    <property type="match status" value="1"/>
</dbReference>
<dbReference type="RefSeq" id="WP_126831057.1">
    <property type="nucleotide sequence ID" value="NZ_CBCRYB010000003.1"/>
</dbReference>
<evidence type="ECO:0000256" key="12">
    <source>
        <dbReference type="HAMAP-Rule" id="MF_00583"/>
    </source>
</evidence>
<evidence type="ECO:0000256" key="11">
    <source>
        <dbReference type="ARBA" id="ARBA00061444"/>
    </source>
</evidence>
<evidence type="ECO:0000313" key="14">
    <source>
        <dbReference type="EMBL" id="RSU05168.1"/>
    </source>
</evidence>
<dbReference type="Pfam" id="PF14572">
    <property type="entry name" value="Pribosyl_synth"/>
    <property type="match status" value="1"/>
</dbReference>
<dbReference type="Gene3D" id="3.40.50.2020">
    <property type="match status" value="2"/>
</dbReference>
<dbReference type="InterPro" id="IPR029099">
    <property type="entry name" value="Pribosyltran_N"/>
</dbReference>
<feature type="binding site" evidence="12">
    <location>
        <begin position="229"/>
        <end position="233"/>
    </location>
    <ligand>
        <name>D-ribose 5-phosphate</name>
        <dbReference type="ChEBI" id="CHEBI:78346"/>
    </ligand>
</feature>
<sequence>MTQSELGSQLKLFSLSSNQELAEKIASVVGVPLGKCSVKQFSDGELQINIEESVRGDEVYIVQGTSYPVNDNLLELLIMIDALKRASAKTINIVMPYFGYARQDRTAKPREPITAKLVADLIEKAGATRLLTLDLHTVQLQGFFDIPVDNLFTMPLFEEHYLAKDLMGENIVVVSPKNSGVGRARVLAKYLDASLAIVDQCSNDESERESYVIGNVENKTCIVVDDIINTGHTLAVAANVLKEAGAKDVYACASHGLFNGDAASILAEAPFEKICVTDSIKLPETVNLPNLEIITCSRLMGDAVNRIYKNIAMSPLFGYHNKS</sequence>
<keyword evidence="3 12" id="KW-0479">Metal-binding</keyword>
<evidence type="ECO:0000256" key="5">
    <source>
        <dbReference type="ARBA" id="ARBA00022741"/>
    </source>
</evidence>
<dbReference type="OrthoDB" id="9777067at2"/>
<dbReference type="UniPathway" id="UPA00087">
    <property type="reaction ID" value="UER00172"/>
</dbReference>
<dbReference type="InterPro" id="IPR005946">
    <property type="entry name" value="Rib-P_diPkinase"/>
</dbReference>
<dbReference type="GO" id="GO:0006164">
    <property type="term" value="P:purine nucleotide biosynthetic process"/>
    <property type="evidence" value="ECO:0007669"/>
    <property type="project" value="TreeGrafter"/>
</dbReference>
<keyword evidence="2 12" id="KW-0808">Transferase</keyword>
<evidence type="ECO:0000256" key="7">
    <source>
        <dbReference type="ARBA" id="ARBA00022840"/>
    </source>
</evidence>
<dbReference type="InterPro" id="IPR029057">
    <property type="entry name" value="PRTase-like"/>
</dbReference>
<dbReference type="HAMAP" id="MF_00583_B">
    <property type="entry name" value="RibP_PPkinase_B"/>
    <property type="match status" value="1"/>
</dbReference>
<evidence type="ECO:0000313" key="15">
    <source>
        <dbReference type="Proteomes" id="UP000287101"/>
    </source>
</evidence>
<feature type="binding site" evidence="12">
    <location>
        <position position="225"/>
    </location>
    <ligand>
        <name>D-ribose 5-phosphate</name>
        <dbReference type="ChEBI" id="CHEBI:78346"/>
    </ligand>
</feature>
<accession>A0A430AD96</accession>
<feature type="binding site" evidence="12">
    <location>
        <begin position="43"/>
        <end position="45"/>
    </location>
    <ligand>
        <name>ATP</name>
        <dbReference type="ChEBI" id="CHEBI:30616"/>
    </ligand>
</feature>
<dbReference type="GO" id="GO:0000287">
    <property type="term" value="F:magnesium ion binding"/>
    <property type="evidence" value="ECO:0007669"/>
    <property type="project" value="UniProtKB-UniRule"/>
</dbReference>
<keyword evidence="12" id="KW-0963">Cytoplasm</keyword>
<comment type="subcellular location">
    <subcellularLocation>
        <location evidence="12">Cytoplasm</location>
    </subcellularLocation>
</comment>
<dbReference type="GO" id="GO:0005524">
    <property type="term" value="F:ATP binding"/>
    <property type="evidence" value="ECO:0007669"/>
    <property type="project" value="UniProtKB-KW"/>
</dbReference>
<feature type="binding site" evidence="12">
    <location>
        <begin position="102"/>
        <end position="103"/>
    </location>
    <ligand>
        <name>ATP</name>
        <dbReference type="ChEBI" id="CHEBI:30616"/>
    </ligand>
</feature>
<dbReference type="SUPFAM" id="SSF53271">
    <property type="entry name" value="PRTase-like"/>
    <property type="match status" value="1"/>
</dbReference>
<dbReference type="EMBL" id="NGJY01000001">
    <property type="protein sequence ID" value="RSU05168.1"/>
    <property type="molecule type" value="Genomic_DNA"/>
</dbReference>
<dbReference type="InterPro" id="IPR000836">
    <property type="entry name" value="PRTase_dom"/>
</dbReference>
<evidence type="ECO:0000256" key="3">
    <source>
        <dbReference type="ARBA" id="ARBA00022723"/>
    </source>
</evidence>
<keyword evidence="7 12" id="KW-0067">ATP-binding</keyword>
<comment type="function">
    <text evidence="10 12">Involved in the biosynthesis of the central metabolite phospho-alpha-D-ribosyl-1-pyrophosphate (PRPP) via the transfer of pyrophosphoryl group from ATP to 1-hydroxyl of ribose-5-phosphate (Rib-5-P).</text>
</comment>
<evidence type="ECO:0000256" key="2">
    <source>
        <dbReference type="ARBA" id="ARBA00022679"/>
    </source>
</evidence>
<dbReference type="GO" id="GO:0016301">
    <property type="term" value="F:kinase activity"/>
    <property type="evidence" value="ECO:0007669"/>
    <property type="project" value="UniProtKB-KW"/>
</dbReference>
<evidence type="ECO:0000256" key="1">
    <source>
        <dbReference type="ARBA" id="ARBA00004996"/>
    </source>
</evidence>
<comment type="similarity">
    <text evidence="11 12">Belongs to the ribose-phosphate pyrophosphokinase family. Class I subfamily.</text>
</comment>
<dbReference type="SMART" id="SM01400">
    <property type="entry name" value="Pribosyltran_N"/>
    <property type="match status" value="1"/>
</dbReference>